<dbReference type="PROSITE" id="PS51352">
    <property type="entry name" value="THIOREDOXIN_2"/>
    <property type="match status" value="1"/>
</dbReference>
<evidence type="ECO:0000256" key="4">
    <source>
        <dbReference type="ARBA" id="ARBA00022862"/>
    </source>
</evidence>
<dbReference type="GO" id="GO:0045454">
    <property type="term" value="P:cell redox homeostasis"/>
    <property type="evidence" value="ECO:0007669"/>
    <property type="project" value="TreeGrafter"/>
</dbReference>
<evidence type="ECO:0000313" key="13">
    <source>
        <dbReference type="EMBL" id="MBB4920363.1"/>
    </source>
</evidence>
<keyword evidence="4" id="KW-0049">Antioxidant</keyword>
<evidence type="ECO:0000256" key="10">
    <source>
        <dbReference type="ARBA" id="ARBA00041373"/>
    </source>
</evidence>
<dbReference type="Proteomes" id="UP000552644">
    <property type="component" value="Unassembled WGS sequence"/>
</dbReference>
<evidence type="ECO:0000256" key="11">
    <source>
        <dbReference type="ARBA" id="ARBA00049091"/>
    </source>
</evidence>
<dbReference type="GO" id="GO:0005737">
    <property type="term" value="C:cytoplasm"/>
    <property type="evidence" value="ECO:0007669"/>
    <property type="project" value="TreeGrafter"/>
</dbReference>
<name>A0A7W7QVP8_9ACTN</name>
<sequence>MLEIGSPAPEMVLEDTMGNTVRLSDYRGRHAVLLYFVRATSCPVCNRNVQDLVRIGDDLAADNVRVLIAVPGSRERAAAWKARQRVPFPVLTARDDTPHEMVGLGRKVFGMMQRSGSVLIDAEGIVRHAQGATLPTGGYDGKAIRAVIGALSPR</sequence>
<dbReference type="Gene3D" id="3.40.30.10">
    <property type="entry name" value="Glutaredoxin"/>
    <property type="match status" value="1"/>
</dbReference>
<evidence type="ECO:0000256" key="1">
    <source>
        <dbReference type="ARBA" id="ARBA00003330"/>
    </source>
</evidence>
<evidence type="ECO:0000259" key="12">
    <source>
        <dbReference type="PROSITE" id="PS51352"/>
    </source>
</evidence>
<dbReference type="GO" id="GO:0008379">
    <property type="term" value="F:thioredoxin peroxidase activity"/>
    <property type="evidence" value="ECO:0007669"/>
    <property type="project" value="TreeGrafter"/>
</dbReference>
<feature type="domain" description="Thioredoxin" evidence="12">
    <location>
        <begin position="2"/>
        <end position="153"/>
    </location>
</feature>
<dbReference type="Pfam" id="PF00578">
    <property type="entry name" value="AhpC-TSA"/>
    <property type="match status" value="1"/>
</dbReference>
<comment type="function">
    <text evidence="1">Thiol-specific peroxidase that catalyzes the reduction of hydrogen peroxide and organic hydroperoxides to water and alcohols, respectively. Plays a role in cell protection against oxidative stress by detoxifying peroxides and as sensor of hydrogen peroxide-mediated signaling events.</text>
</comment>
<accession>A0A7W7QVP8</accession>
<dbReference type="PANTHER" id="PTHR42801:SF7">
    <property type="entry name" value="SLL1159 PROTEIN"/>
    <property type="match status" value="1"/>
</dbReference>
<evidence type="ECO:0000256" key="5">
    <source>
        <dbReference type="ARBA" id="ARBA00023002"/>
    </source>
</evidence>
<dbReference type="EC" id="1.11.1.24" evidence="2"/>
<organism evidence="13 14">
    <name type="scientific">Streptosporangium saharense</name>
    <dbReference type="NCBI Taxonomy" id="1706840"/>
    <lineage>
        <taxon>Bacteria</taxon>
        <taxon>Bacillati</taxon>
        <taxon>Actinomycetota</taxon>
        <taxon>Actinomycetes</taxon>
        <taxon>Streptosporangiales</taxon>
        <taxon>Streptosporangiaceae</taxon>
        <taxon>Streptosporangium</taxon>
    </lineage>
</organism>
<dbReference type="SUPFAM" id="SSF52833">
    <property type="entry name" value="Thioredoxin-like"/>
    <property type="match status" value="1"/>
</dbReference>
<comment type="catalytic activity">
    <reaction evidence="11">
        <text>a hydroperoxide + [thioredoxin]-dithiol = an alcohol + [thioredoxin]-disulfide + H2O</text>
        <dbReference type="Rhea" id="RHEA:62620"/>
        <dbReference type="Rhea" id="RHEA-COMP:10698"/>
        <dbReference type="Rhea" id="RHEA-COMP:10700"/>
        <dbReference type="ChEBI" id="CHEBI:15377"/>
        <dbReference type="ChEBI" id="CHEBI:29950"/>
        <dbReference type="ChEBI" id="CHEBI:30879"/>
        <dbReference type="ChEBI" id="CHEBI:35924"/>
        <dbReference type="ChEBI" id="CHEBI:50058"/>
        <dbReference type="EC" id="1.11.1.24"/>
    </reaction>
</comment>
<comment type="caution">
    <text evidence="13">The sequence shown here is derived from an EMBL/GenBank/DDBJ whole genome shotgun (WGS) entry which is preliminary data.</text>
</comment>
<dbReference type="AlphaFoldDB" id="A0A7W7QVP8"/>
<evidence type="ECO:0000256" key="3">
    <source>
        <dbReference type="ARBA" id="ARBA00022559"/>
    </source>
</evidence>
<keyword evidence="5" id="KW-0560">Oxidoreductase</keyword>
<evidence type="ECO:0000256" key="7">
    <source>
        <dbReference type="ARBA" id="ARBA00023284"/>
    </source>
</evidence>
<dbReference type="RefSeq" id="WP_184724407.1">
    <property type="nucleotide sequence ID" value="NZ_JACHJP010000013.1"/>
</dbReference>
<dbReference type="PANTHER" id="PTHR42801">
    <property type="entry name" value="THIOREDOXIN-DEPENDENT PEROXIDE REDUCTASE"/>
    <property type="match status" value="1"/>
</dbReference>
<dbReference type="InterPro" id="IPR036249">
    <property type="entry name" value="Thioredoxin-like_sf"/>
</dbReference>
<keyword evidence="14" id="KW-1185">Reference proteome</keyword>
<protein>
    <recommendedName>
        <fullName evidence="2">thioredoxin-dependent peroxiredoxin</fullName>
        <ecNumber evidence="2">1.11.1.24</ecNumber>
    </recommendedName>
    <alternativeName>
        <fullName evidence="10">Bacterioferritin comigratory protein</fullName>
    </alternativeName>
    <alternativeName>
        <fullName evidence="8">Thioredoxin peroxidase</fullName>
    </alternativeName>
</protein>
<reference evidence="13 14" key="1">
    <citation type="submission" date="2020-08" db="EMBL/GenBank/DDBJ databases">
        <title>Genomic Encyclopedia of Type Strains, Phase III (KMG-III): the genomes of soil and plant-associated and newly described type strains.</title>
        <authorList>
            <person name="Whitman W."/>
        </authorList>
    </citation>
    <scope>NUCLEOTIDE SEQUENCE [LARGE SCALE GENOMIC DNA]</scope>
    <source>
        <strain evidence="13 14">CECT 8840</strain>
    </source>
</reference>
<keyword evidence="6" id="KW-1015">Disulfide bond</keyword>
<keyword evidence="7" id="KW-0676">Redox-active center</keyword>
<evidence type="ECO:0000256" key="9">
    <source>
        <dbReference type="ARBA" id="ARBA00038489"/>
    </source>
</evidence>
<evidence type="ECO:0000256" key="8">
    <source>
        <dbReference type="ARBA" id="ARBA00032824"/>
    </source>
</evidence>
<dbReference type="InterPro" id="IPR000866">
    <property type="entry name" value="AhpC/TSA"/>
</dbReference>
<dbReference type="EMBL" id="JACHJP010000013">
    <property type="protein sequence ID" value="MBB4920363.1"/>
    <property type="molecule type" value="Genomic_DNA"/>
</dbReference>
<gene>
    <name evidence="13" type="ORF">FHS44_007512</name>
</gene>
<dbReference type="GO" id="GO:0034599">
    <property type="term" value="P:cellular response to oxidative stress"/>
    <property type="evidence" value="ECO:0007669"/>
    <property type="project" value="TreeGrafter"/>
</dbReference>
<proteinExistence type="inferred from homology"/>
<dbReference type="InterPro" id="IPR013766">
    <property type="entry name" value="Thioredoxin_domain"/>
</dbReference>
<evidence type="ECO:0000313" key="14">
    <source>
        <dbReference type="Proteomes" id="UP000552644"/>
    </source>
</evidence>
<evidence type="ECO:0000256" key="6">
    <source>
        <dbReference type="ARBA" id="ARBA00023157"/>
    </source>
</evidence>
<dbReference type="InterPro" id="IPR050924">
    <property type="entry name" value="Peroxiredoxin_BCP/PrxQ"/>
</dbReference>
<comment type="similarity">
    <text evidence="9">Belongs to the peroxiredoxin family. BCP/PrxQ subfamily.</text>
</comment>
<keyword evidence="3" id="KW-0575">Peroxidase</keyword>
<evidence type="ECO:0000256" key="2">
    <source>
        <dbReference type="ARBA" id="ARBA00013017"/>
    </source>
</evidence>